<evidence type="ECO:0000313" key="1">
    <source>
        <dbReference type="EMBL" id="RSL34358.1"/>
    </source>
</evidence>
<dbReference type="OrthoDB" id="2355652at2"/>
<gene>
    <name evidence="1" type="ORF">D7Z54_04145</name>
</gene>
<keyword evidence="2" id="KW-1185">Reference proteome</keyword>
<evidence type="ECO:0000313" key="2">
    <source>
        <dbReference type="Proteomes" id="UP000275076"/>
    </source>
</evidence>
<dbReference type="RefSeq" id="WP_125554593.1">
    <property type="nucleotide sequence ID" value="NZ_RBVX01000003.1"/>
</dbReference>
<accession>A0A428N7M9</accession>
<protein>
    <recommendedName>
        <fullName evidence="3">YhzD-like protein</fullName>
    </recommendedName>
</protein>
<reference evidence="1 2" key="1">
    <citation type="submission" date="2018-10" db="EMBL/GenBank/DDBJ databases">
        <title>Draft genome sequence of Bacillus salarius IM0101, isolated from a hypersaline soil in Inner Mongolia, China.</title>
        <authorList>
            <person name="Yamprayoonswat W."/>
            <person name="Boonvisut S."/>
            <person name="Jumpathong W."/>
            <person name="Sittihan S."/>
            <person name="Ruangsuj P."/>
            <person name="Wanthongcharoen S."/>
            <person name="Thongpramul N."/>
            <person name="Pimmason S."/>
            <person name="Yu B."/>
            <person name="Yasawong M."/>
        </authorList>
    </citation>
    <scope>NUCLEOTIDE SEQUENCE [LARGE SCALE GENOMIC DNA]</scope>
    <source>
        <strain evidence="1 2">IM0101</strain>
    </source>
</reference>
<comment type="caution">
    <text evidence="1">The sequence shown here is derived from an EMBL/GenBank/DDBJ whole genome shotgun (WGS) entry which is preliminary data.</text>
</comment>
<dbReference type="AlphaFoldDB" id="A0A428N7M9"/>
<dbReference type="Proteomes" id="UP000275076">
    <property type="component" value="Unassembled WGS sequence"/>
</dbReference>
<name>A0A428N7M9_9BACI</name>
<dbReference type="EMBL" id="RBVX01000003">
    <property type="protein sequence ID" value="RSL34358.1"/>
    <property type="molecule type" value="Genomic_DNA"/>
</dbReference>
<proteinExistence type="predicted"/>
<dbReference type="Pfam" id="PF14120">
    <property type="entry name" value="YhzD"/>
    <property type="match status" value="1"/>
</dbReference>
<dbReference type="InterPro" id="IPR025544">
    <property type="entry name" value="YhzD"/>
</dbReference>
<evidence type="ECO:0008006" key="3">
    <source>
        <dbReference type="Google" id="ProtNLM"/>
    </source>
</evidence>
<sequence>MQYFLTAFAKDGKILLNEVFSFENEAEAVEYGINRLKKEQCDKQTHRMTRNGELVLFHR</sequence>
<organism evidence="1 2">
    <name type="scientific">Salibacterium salarium</name>
    <dbReference type="NCBI Taxonomy" id="284579"/>
    <lineage>
        <taxon>Bacteria</taxon>
        <taxon>Bacillati</taxon>
        <taxon>Bacillota</taxon>
        <taxon>Bacilli</taxon>
        <taxon>Bacillales</taxon>
        <taxon>Bacillaceae</taxon>
    </lineage>
</organism>